<dbReference type="InterPro" id="IPR008220">
    <property type="entry name" value="HAT_MetX-like"/>
</dbReference>
<dbReference type="GO" id="GO:0004414">
    <property type="term" value="F:homoserine O-acetyltransferase activity"/>
    <property type="evidence" value="ECO:0007669"/>
    <property type="project" value="TreeGrafter"/>
</dbReference>
<keyword evidence="1" id="KW-0808">Transferase</keyword>
<dbReference type="PANTHER" id="PTHR32268">
    <property type="entry name" value="HOMOSERINE O-ACETYLTRANSFERASE"/>
    <property type="match status" value="1"/>
</dbReference>
<evidence type="ECO:0000256" key="1">
    <source>
        <dbReference type="ARBA" id="ARBA00022679"/>
    </source>
</evidence>
<dbReference type="GO" id="GO:0009092">
    <property type="term" value="P:homoserine metabolic process"/>
    <property type="evidence" value="ECO:0007669"/>
    <property type="project" value="TreeGrafter"/>
</dbReference>
<evidence type="ECO:0000313" key="6">
    <source>
        <dbReference type="Proteomes" id="UP000318733"/>
    </source>
</evidence>
<evidence type="ECO:0000259" key="4">
    <source>
        <dbReference type="Pfam" id="PF00561"/>
    </source>
</evidence>
<keyword evidence="6" id="KW-1185">Reference proteome</keyword>
<dbReference type="SUPFAM" id="SSF53474">
    <property type="entry name" value="alpha/beta-Hydrolases"/>
    <property type="match status" value="1"/>
</dbReference>
<dbReference type="GO" id="GO:0016787">
    <property type="term" value="F:hydrolase activity"/>
    <property type="evidence" value="ECO:0007669"/>
    <property type="project" value="UniProtKB-KW"/>
</dbReference>
<sequence>MIKKTLLILLLGIAISTKAQINYPEPVESDYIAKDFTFESGEKLPELRIHCITVGKQHKNVNGQTDNAVLIMHGTTGDSKGLIGIERFSNTLFSPGAVLDATKYYIVFIDGIGHGKSSKPSDGLHMKFPKYTYNDMVKAQYLLVTQHLGINHLRLVMGTSMGAMHTWVWGYTYPDFMDALMPLASNPVEIAGRNRMMRKLAIDMIENDPAWMGGEYKEQPKEGLLGATASLLFMGSSSLQMQKAAPTREQEDALLQKIEERYYKSLDANDVIYAFDASRYYNPSPYLEKIKAPLFAINSADDVINPPELGLIDKEIKRVPKGRYILLPITDKTSGHGTHSNPTIWGDYLKELMAISEPK</sequence>
<organism evidence="5 6">
    <name type="scientific">Mucilaginibacter corticis</name>
    <dbReference type="NCBI Taxonomy" id="2597670"/>
    <lineage>
        <taxon>Bacteria</taxon>
        <taxon>Pseudomonadati</taxon>
        <taxon>Bacteroidota</taxon>
        <taxon>Sphingobacteriia</taxon>
        <taxon>Sphingobacteriales</taxon>
        <taxon>Sphingobacteriaceae</taxon>
        <taxon>Mucilaginibacter</taxon>
    </lineage>
</organism>
<protein>
    <submittedName>
        <fullName evidence="5">Alpha/beta fold hydrolase</fullName>
    </submittedName>
</protein>
<proteinExistence type="predicted"/>
<comment type="caution">
    <text evidence="5">The sequence shown here is derived from an EMBL/GenBank/DDBJ whole genome shotgun (WGS) entry which is preliminary data.</text>
</comment>
<dbReference type="Gene3D" id="3.40.50.1820">
    <property type="entry name" value="alpha/beta hydrolase"/>
    <property type="match status" value="1"/>
</dbReference>
<feature type="signal peptide" evidence="3">
    <location>
        <begin position="1"/>
        <end position="19"/>
    </location>
</feature>
<dbReference type="PIRSF" id="PIRSF000443">
    <property type="entry name" value="Homoser_Ac_trans"/>
    <property type="match status" value="1"/>
</dbReference>
<feature type="domain" description="AB hydrolase-1" evidence="4">
    <location>
        <begin position="68"/>
        <end position="309"/>
    </location>
</feature>
<reference evidence="5 6" key="1">
    <citation type="submission" date="2019-07" db="EMBL/GenBank/DDBJ databases">
        <authorList>
            <person name="Huq M.A."/>
        </authorList>
    </citation>
    <scope>NUCLEOTIDE SEQUENCE [LARGE SCALE GENOMIC DNA]</scope>
    <source>
        <strain evidence="5 6">MAH-19</strain>
    </source>
</reference>
<evidence type="ECO:0000256" key="3">
    <source>
        <dbReference type="SAM" id="SignalP"/>
    </source>
</evidence>
<dbReference type="RefSeq" id="WP_144250114.1">
    <property type="nucleotide sequence ID" value="NZ_VLPK01000004.1"/>
</dbReference>
<accession>A0A556MG95</accession>
<dbReference type="GO" id="GO:0009086">
    <property type="term" value="P:methionine biosynthetic process"/>
    <property type="evidence" value="ECO:0007669"/>
    <property type="project" value="TreeGrafter"/>
</dbReference>
<evidence type="ECO:0000313" key="5">
    <source>
        <dbReference type="EMBL" id="TSJ38832.1"/>
    </source>
</evidence>
<keyword evidence="5" id="KW-0378">Hydrolase</keyword>
<evidence type="ECO:0000256" key="2">
    <source>
        <dbReference type="PIRSR" id="PIRSR000443-1"/>
    </source>
</evidence>
<dbReference type="InterPro" id="IPR000073">
    <property type="entry name" value="AB_hydrolase_1"/>
</dbReference>
<dbReference type="InterPro" id="IPR029058">
    <property type="entry name" value="AB_hydrolase_fold"/>
</dbReference>
<keyword evidence="3" id="KW-0732">Signal</keyword>
<feature type="chain" id="PRO_5022165043" evidence="3">
    <location>
        <begin position="20"/>
        <end position="359"/>
    </location>
</feature>
<gene>
    <name evidence="5" type="ORF">FO440_20225</name>
</gene>
<dbReference type="NCBIfam" id="NF005071">
    <property type="entry name" value="PRK06489.1"/>
    <property type="match status" value="1"/>
</dbReference>
<dbReference type="Pfam" id="PF00561">
    <property type="entry name" value="Abhydrolase_1"/>
    <property type="match status" value="1"/>
</dbReference>
<feature type="active site" description="Nucleophile" evidence="2">
    <location>
        <position position="160"/>
    </location>
</feature>
<dbReference type="PANTHER" id="PTHR32268:SF11">
    <property type="entry name" value="HOMOSERINE O-ACETYLTRANSFERASE"/>
    <property type="match status" value="1"/>
</dbReference>
<dbReference type="Proteomes" id="UP000318733">
    <property type="component" value="Unassembled WGS sequence"/>
</dbReference>
<feature type="active site" evidence="2">
    <location>
        <position position="302"/>
    </location>
</feature>
<name>A0A556MG95_9SPHI</name>
<dbReference type="AlphaFoldDB" id="A0A556MG95"/>
<dbReference type="OrthoDB" id="9800754at2"/>
<feature type="active site" evidence="2">
    <location>
        <position position="336"/>
    </location>
</feature>
<dbReference type="EMBL" id="VLPK01000004">
    <property type="protein sequence ID" value="TSJ38832.1"/>
    <property type="molecule type" value="Genomic_DNA"/>
</dbReference>